<keyword evidence="3" id="KW-1185">Reference proteome</keyword>
<proteinExistence type="predicted"/>
<evidence type="ECO:0000256" key="1">
    <source>
        <dbReference type="SAM" id="MobiDB-lite"/>
    </source>
</evidence>
<feature type="compositionally biased region" description="Polar residues" evidence="1">
    <location>
        <begin position="174"/>
        <end position="183"/>
    </location>
</feature>
<evidence type="ECO:0000313" key="2">
    <source>
        <dbReference type="EMBL" id="KAJ8436659.1"/>
    </source>
</evidence>
<reference evidence="2" key="1">
    <citation type="submission" date="2022-04" db="EMBL/GenBank/DDBJ databases">
        <title>Carnegiea gigantea Genome sequencing and assembly v2.</title>
        <authorList>
            <person name="Copetti D."/>
            <person name="Sanderson M.J."/>
            <person name="Burquez A."/>
            <person name="Wojciechowski M.F."/>
        </authorList>
    </citation>
    <scope>NUCLEOTIDE SEQUENCE</scope>
    <source>
        <strain evidence="2">SGP5-SGP5p</strain>
        <tissue evidence="2">Aerial part</tissue>
    </source>
</reference>
<organism evidence="2 3">
    <name type="scientific">Carnegiea gigantea</name>
    <dbReference type="NCBI Taxonomy" id="171969"/>
    <lineage>
        <taxon>Eukaryota</taxon>
        <taxon>Viridiplantae</taxon>
        <taxon>Streptophyta</taxon>
        <taxon>Embryophyta</taxon>
        <taxon>Tracheophyta</taxon>
        <taxon>Spermatophyta</taxon>
        <taxon>Magnoliopsida</taxon>
        <taxon>eudicotyledons</taxon>
        <taxon>Gunneridae</taxon>
        <taxon>Pentapetalae</taxon>
        <taxon>Caryophyllales</taxon>
        <taxon>Cactineae</taxon>
        <taxon>Cactaceae</taxon>
        <taxon>Cactoideae</taxon>
        <taxon>Echinocereeae</taxon>
        <taxon>Carnegiea</taxon>
    </lineage>
</organism>
<dbReference type="Proteomes" id="UP001153076">
    <property type="component" value="Unassembled WGS sequence"/>
</dbReference>
<comment type="caution">
    <text evidence="2">The sequence shown here is derived from an EMBL/GenBank/DDBJ whole genome shotgun (WGS) entry which is preliminary data.</text>
</comment>
<dbReference type="EMBL" id="JAKOGI010000336">
    <property type="protein sequence ID" value="KAJ8436659.1"/>
    <property type="molecule type" value="Genomic_DNA"/>
</dbReference>
<sequence>MQIRVVIDDLTPGIDPRKEYRRAHYCNKEIYSSYASVVDPDEGTKLKFVPTRITNGVKCAKLEKKDVYWGLESLSKIGSILEIPIKTYRYAKEKSMICYAKLLIDISSDGHFPKFIEFFNDNDELVRQQVKYEWKPTKCTHCHMFGYEEENCKRREGRKERRKLQKDPPLEGCNRNTTNQQAK</sequence>
<dbReference type="AlphaFoldDB" id="A0A9Q1K539"/>
<evidence type="ECO:0000313" key="3">
    <source>
        <dbReference type="Proteomes" id="UP001153076"/>
    </source>
</evidence>
<name>A0A9Q1K539_9CARY</name>
<dbReference type="OrthoDB" id="425619at2759"/>
<accession>A0A9Q1K539</accession>
<evidence type="ECO:0008006" key="4">
    <source>
        <dbReference type="Google" id="ProtNLM"/>
    </source>
</evidence>
<dbReference type="PANTHER" id="PTHR33233:SF17">
    <property type="entry name" value="DUF4283 DOMAIN-CONTAINING PROTEIN"/>
    <property type="match status" value="1"/>
</dbReference>
<protein>
    <recommendedName>
        <fullName evidence="4">DUF4283 domain-containing protein</fullName>
    </recommendedName>
</protein>
<feature type="region of interest" description="Disordered" evidence="1">
    <location>
        <begin position="155"/>
        <end position="183"/>
    </location>
</feature>
<gene>
    <name evidence="2" type="ORF">Cgig2_003038</name>
</gene>
<feature type="compositionally biased region" description="Basic and acidic residues" evidence="1">
    <location>
        <begin position="155"/>
        <end position="169"/>
    </location>
</feature>
<dbReference type="PANTHER" id="PTHR33233">
    <property type="entry name" value="ENDONUCLEASE/EXONUCLEASE/PHOSPHATASE"/>
    <property type="match status" value="1"/>
</dbReference>